<dbReference type="SMART" id="SM00421">
    <property type="entry name" value="HTH_LUXR"/>
    <property type="match status" value="1"/>
</dbReference>
<gene>
    <name evidence="4" type="ORF">BIV57_08040</name>
</gene>
<dbReference type="STRING" id="1428644.BIV57_08040"/>
<dbReference type="Pfam" id="PF00196">
    <property type="entry name" value="GerE"/>
    <property type="match status" value="1"/>
</dbReference>
<dbReference type="InterPro" id="IPR041664">
    <property type="entry name" value="AAA_16"/>
</dbReference>
<dbReference type="GO" id="GO:0003677">
    <property type="term" value="F:DNA binding"/>
    <property type="evidence" value="ECO:0007669"/>
    <property type="project" value="InterPro"/>
</dbReference>
<dbReference type="SUPFAM" id="SSF48452">
    <property type="entry name" value="TPR-like"/>
    <property type="match status" value="1"/>
</dbReference>
<proteinExistence type="predicted"/>
<dbReference type="GO" id="GO:0005524">
    <property type="term" value="F:ATP binding"/>
    <property type="evidence" value="ECO:0007669"/>
    <property type="project" value="UniProtKB-KW"/>
</dbReference>
<accession>A0A1J7C903</accession>
<dbReference type="Pfam" id="PF13191">
    <property type="entry name" value="AAA_16"/>
    <property type="match status" value="1"/>
</dbReference>
<dbReference type="RefSeq" id="WP_071656023.1">
    <property type="nucleotide sequence ID" value="NZ_MLCF01000035.1"/>
</dbReference>
<dbReference type="PANTHER" id="PTHR16305">
    <property type="entry name" value="TESTICULAR SOLUBLE ADENYLYL CYCLASE"/>
    <property type="match status" value="1"/>
</dbReference>
<name>A0A1J7C903_9ACTN</name>
<dbReference type="PROSITE" id="PS00622">
    <property type="entry name" value="HTH_LUXR_1"/>
    <property type="match status" value="1"/>
</dbReference>
<protein>
    <recommendedName>
        <fullName evidence="3">HTH luxR-type domain-containing protein</fullName>
    </recommendedName>
</protein>
<evidence type="ECO:0000259" key="3">
    <source>
        <dbReference type="PROSITE" id="PS50043"/>
    </source>
</evidence>
<dbReference type="EMBL" id="MLCF01000035">
    <property type="protein sequence ID" value="OIV38016.1"/>
    <property type="molecule type" value="Genomic_DNA"/>
</dbReference>
<dbReference type="Gene3D" id="1.25.40.10">
    <property type="entry name" value="Tetratricopeptide repeat domain"/>
    <property type="match status" value="1"/>
</dbReference>
<organism evidence="4 5">
    <name type="scientific">Mangrovactinospora gilvigrisea</name>
    <dbReference type="NCBI Taxonomy" id="1428644"/>
    <lineage>
        <taxon>Bacteria</taxon>
        <taxon>Bacillati</taxon>
        <taxon>Actinomycetota</taxon>
        <taxon>Actinomycetes</taxon>
        <taxon>Kitasatosporales</taxon>
        <taxon>Streptomycetaceae</taxon>
        <taxon>Mangrovactinospora</taxon>
    </lineage>
</organism>
<dbReference type="Proteomes" id="UP000243342">
    <property type="component" value="Unassembled WGS sequence"/>
</dbReference>
<keyword evidence="5" id="KW-1185">Reference proteome</keyword>
<evidence type="ECO:0000256" key="2">
    <source>
        <dbReference type="ARBA" id="ARBA00022840"/>
    </source>
</evidence>
<comment type="caution">
    <text evidence="4">The sequence shown here is derived from an EMBL/GenBank/DDBJ whole genome shotgun (WGS) entry which is preliminary data.</text>
</comment>
<dbReference type="Gene3D" id="1.10.10.10">
    <property type="entry name" value="Winged helix-like DNA-binding domain superfamily/Winged helix DNA-binding domain"/>
    <property type="match status" value="1"/>
</dbReference>
<evidence type="ECO:0000313" key="4">
    <source>
        <dbReference type="EMBL" id="OIV38016.1"/>
    </source>
</evidence>
<dbReference type="InterPro" id="IPR027417">
    <property type="entry name" value="P-loop_NTPase"/>
</dbReference>
<evidence type="ECO:0000256" key="1">
    <source>
        <dbReference type="ARBA" id="ARBA00022741"/>
    </source>
</evidence>
<keyword evidence="1" id="KW-0547">Nucleotide-binding</keyword>
<reference evidence="4 5" key="1">
    <citation type="submission" date="2016-10" db="EMBL/GenBank/DDBJ databases">
        <title>Genome sequence of Streptomyces gilvigriseus MUSC 26.</title>
        <authorList>
            <person name="Lee L.-H."/>
            <person name="Ser H.-L."/>
        </authorList>
    </citation>
    <scope>NUCLEOTIDE SEQUENCE [LARGE SCALE GENOMIC DNA]</scope>
    <source>
        <strain evidence="4 5">MUSC 26</strain>
    </source>
</reference>
<evidence type="ECO:0000313" key="5">
    <source>
        <dbReference type="Proteomes" id="UP000243342"/>
    </source>
</evidence>
<dbReference type="InterPro" id="IPR016032">
    <property type="entry name" value="Sig_transdc_resp-reg_C-effctor"/>
</dbReference>
<dbReference type="GO" id="GO:0006355">
    <property type="term" value="P:regulation of DNA-templated transcription"/>
    <property type="evidence" value="ECO:0007669"/>
    <property type="project" value="InterPro"/>
</dbReference>
<feature type="domain" description="HTH luxR-type" evidence="3">
    <location>
        <begin position="868"/>
        <end position="933"/>
    </location>
</feature>
<dbReference type="GO" id="GO:0005737">
    <property type="term" value="C:cytoplasm"/>
    <property type="evidence" value="ECO:0007669"/>
    <property type="project" value="TreeGrafter"/>
</dbReference>
<keyword evidence="2" id="KW-0067">ATP-binding</keyword>
<dbReference type="GO" id="GO:0004016">
    <property type="term" value="F:adenylate cyclase activity"/>
    <property type="evidence" value="ECO:0007669"/>
    <property type="project" value="TreeGrafter"/>
</dbReference>
<dbReference type="InterPro" id="IPR036388">
    <property type="entry name" value="WH-like_DNA-bd_sf"/>
</dbReference>
<dbReference type="AlphaFoldDB" id="A0A1J7C903"/>
<dbReference type="PANTHER" id="PTHR16305:SF35">
    <property type="entry name" value="TRANSCRIPTIONAL ACTIVATOR DOMAIN"/>
    <property type="match status" value="1"/>
</dbReference>
<dbReference type="PROSITE" id="PS50043">
    <property type="entry name" value="HTH_LUXR_2"/>
    <property type="match status" value="1"/>
</dbReference>
<dbReference type="CDD" id="cd06170">
    <property type="entry name" value="LuxR_C_like"/>
    <property type="match status" value="1"/>
</dbReference>
<dbReference type="InterPro" id="IPR011990">
    <property type="entry name" value="TPR-like_helical_dom_sf"/>
</dbReference>
<dbReference type="SUPFAM" id="SSF52540">
    <property type="entry name" value="P-loop containing nucleoside triphosphate hydrolases"/>
    <property type="match status" value="1"/>
</dbReference>
<dbReference type="SUPFAM" id="SSF46894">
    <property type="entry name" value="C-terminal effector domain of the bipartite response regulators"/>
    <property type="match status" value="1"/>
</dbReference>
<sequence length="935" mass="101159">MSPIFVGRKAEGRELDGRLAAVMDGAGARAVLVGGEAGVGKTRLLEEFLARAEERGAVQATGACIEFGVDGLPYVPLTTALRTLRERIGEEALDRAIGSPGLRRRLAVLLPELVTGDQGEGHDEESGEFAHAQVFEAARQLLENLTAERPLVLAVEDLHWSDRSTRDLLAYLLRALPSARLLLVATFRSDDLHRRHPLRPYLAELERLRSVTRVQLPRLTEAEVREQLSGILGREPEAGLVDAVFERSEGNAFFVEELAGADGLPDPLRDLLLLRVDPLPPEAAHVVGLAAEGGPAVEHALLAAVARGEHGDHGEPGASGPPDGGLDGALRAAVDAQVLVPDGERYRFRHALVREAVAADLLPGERARINRRFAEALDADPLAVAAELRTARLATYRYRARQPDLALPLVVRAAKEAGKRHAHAERLHMLERALELWDLTAEATRAELPAAAGLLEGWPRTEGPARRIDLLAQAVVAARYASRPERAMTCLQAIRAEPDAVEPPEREAWLLLQEGRAMSNLGRGRAGMHADEVLRLLADRPPSQIKAQVHTRAAMGAVVRGGDPERAVALAEQAGELARAVGSESQEVDADISLGVALATLRNEPRGVEVLRDASRRAAAEGFAELTVRAYLNLVSVLVYWGRWDEAVRMGDEGMAHAARFGVERGAGAFLAGNIAEALIELGRWDEAARMVDGHAVDSAWQSTRDFVELEWAELAALRGDREHARQHLERTRRTDARRADEAQYLVPRAWTEILVDPSPETVRRVLDEVRGMLRRPGTARYALPLVVEAARVLGAQAPEAAELREVVEAHDAQALPAVWKAWARLARAWLGDEAEWEPAEAALVAVGSPHYVMSLVRGRGAADGAEGGDEAPALTRREAEVLGLVAEGLSNRAVADRLFISPKTVSVHVSNVLAKLGASSRGEAVARARRAGLV</sequence>
<dbReference type="InterPro" id="IPR000792">
    <property type="entry name" value="Tscrpt_reg_LuxR_C"/>
</dbReference>
<dbReference type="PRINTS" id="PR00038">
    <property type="entry name" value="HTHLUXR"/>
</dbReference>